<sequence>MMASKPQFMETPIPMRLRDALAGYEWRQDALGRSSAHVFRLEADGRAPVYLKTELVDPLGELTDEVARLRWLASQGLACPDVIAHESDGEREWLLMSALPGSDLVSEELTPPVERVRLLANALRRLHAIDIAACPFDHRLENRIETARARLLAGHVDEDDFDETRLGRSAEDLFRELEAKRPSTEDFVVTHGDACLPNFMADGDRFSGFIDCGRLGIADRHQDIALVCGSIEYNFGEELVAEFLKVYGNFEPKAEKMAYYRLLDEFF</sequence>
<comment type="caution">
    <text evidence="14">The sequence shown here is derived from an EMBL/GenBank/DDBJ whole genome shotgun (WGS) entry which is preliminary data.</text>
</comment>
<dbReference type="InterPro" id="IPR011009">
    <property type="entry name" value="Kinase-like_dom_sf"/>
</dbReference>
<dbReference type="Pfam" id="PF01636">
    <property type="entry name" value="APH"/>
    <property type="match status" value="1"/>
</dbReference>
<evidence type="ECO:0000256" key="6">
    <source>
        <dbReference type="ARBA" id="ARBA00022777"/>
    </source>
</evidence>
<proteinExistence type="inferred from homology"/>
<evidence type="ECO:0000256" key="5">
    <source>
        <dbReference type="ARBA" id="ARBA00022741"/>
    </source>
</evidence>
<dbReference type="EMBL" id="VNIP01000006">
    <property type="protein sequence ID" value="KAA1182777.1"/>
    <property type="molecule type" value="Genomic_DNA"/>
</dbReference>
<dbReference type="Proteomes" id="UP000323608">
    <property type="component" value="Unassembled WGS sequence"/>
</dbReference>
<evidence type="ECO:0000256" key="7">
    <source>
        <dbReference type="ARBA" id="ARBA00022840"/>
    </source>
</evidence>
<dbReference type="CDD" id="cd05150">
    <property type="entry name" value="APH"/>
    <property type="match status" value="1"/>
</dbReference>
<keyword evidence="12" id="KW-0460">Magnesium</keyword>
<dbReference type="NCBIfam" id="NF032898">
    <property type="entry name" value="APH_3p_II"/>
    <property type="match status" value="1"/>
</dbReference>
<feature type="domain" description="Aminoglycoside phosphotransferase" evidence="13">
    <location>
        <begin position="27"/>
        <end position="252"/>
    </location>
</feature>
<evidence type="ECO:0000256" key="10">
    <source>
        <dbReference type="PIRNR" id="PIRNR000706"/>
    </source>
</evidence>
<evidence type="ECO:0000259" key="13">
    <source>
        <dbReference type="Pfam" id="PF01636"/>
    </source>
</evidence>
<organism evidence="14 15">
    <name type="scientific">Rhizobium tropici</name>
    <dbReference type="NCBI Taxonomy" id="398"/>
    <lineage>
        <taxon>Bacteria</taxon>
        <taxon>Pseudomonadati</taxon>
        <taxon>Pseudomonadota</taxon>
        <taxon>Alphaproteobacteria</taxon>
        <taxon>Hyphomicrobiales</taxon>
        <taxon>Rhizobiaceae</taxon>
        <taxon>Rhizobium/Agrobacterium group</taxon>
        <taxon>Rhizobium</taxon>
    </lineage>
</organism>
<dbReference type="Gene3D" id="3.30.200.20">
    <property type="entry name" value="Phosphorylase Kinase, domain 1"/>
    <property type="match status" value="1"/>
</dbReference>
<dbReference type="PIRSF" id="PIRSF000706">
    <property type="entry name" value="Kanamycin_kin"/>
    <property type="match status" value="1"/>
</dbReference>
<dbReference type="NCBIfam" id="NF033068">
    <property type="entry name" value="APH_3p"/>
    <property type="match status" value="1"/>
</dbReference>
<dbReference type="GO" id="GO:0046677">
    <property type="term" value="P:response to antibiotic"/>
    <property type="evidence" value="ECO:0007669"/>
    <property type="project" value="UniProtKB-KW"/>
</dbReference>
<dbReference type="PANTHER" id="PTHR21310:SF41">
    <property type="entry name" value="3'-PHOSPHOTRANSFERASE, PUTATIVE-RELATED"/>
    <property type="match status" value="1"/>
</dbReference>
<dbReference type="Gene3D" id="3.90.1200.10">
    <property type="match status" value="1"/>
</dbReference>
<feature type="active site" description="Proton acceptor" evidence="11">
    <location>
        <position position="193"/>
    </location>
</feature>
<feature type="binding site" evidence="12">
    <location>
        <position position="198"/>
    </location>
    <ligand>
        <name>Mg(2+)</name>
        <dbReference type="ChEBI" id="CHEBI:18420"/>
    </ligand>
</feature>
<evidence type="ECO:0000256" key="4">
    <source>
        <dbReference type="ARBA" id="ARBA00022679"/>
    </source>
</evidence>
<dbReference type="GO" id="GO:0046872">
    <property type="term" value="F:metal ion binding"/>
    <property type="evidence" value="ECO:0007669"/>
    <property type="project" value="UniProtKB-KW"/>
</dbReference>
<feature type="binding site" evidence="12">
    <location>
        <position position="211"/>
    </location>
    <ligand>
        <name>Mg(2+)</name>
        <dbReference type="ChEBI" id="CHEBI:18420"/>
    </ligand>
</feature>
<evidence type="ECO:0000256" key="12">
    <source>
        <dbReference type="PIRSR" id="PIRSR000706-2"/>
    </source>
</evidence>
<evidence type="ECO:0000256" key="2">
    <source>
        <dbReference type="ARBA" id="ARBA00012193"/>
    </source>
</evidence>
<evidence type="ECO:0000256" key="3">
    <source>
        <dbReference type="ARBA" id="ARBA00017903"/>
    </source>
</evidence>
<evidence type="ECO:0000256" key="9">
    <source>
        <dbReference type="ARBA" id="ARBA00048925"/>
    </source>
</evidence>
<evidence type="ECO:0000313" key="14">
    <source>
        <dbReference type="EMBL" id="KAA1182777.1"/>
    </source>
</evidence>
<keyword evidence="7 10" id="KW-0067">ATP-binding</keyword>
<keyword evidence="5 10" id="KW-0547">Nucleotide-binding</keyword>
<dbReference type="InterPro" id="IPR024165">
    <property type="entry name" value="Kan/Strep_kinase"/>
</dbReference>
<keyword evidence="12" id="KW-0479">Metal-binding</keyword>
<dbReference type="PANTHER" id="PTHR21310">
    <property type="entry name" value="AMINOGLYCOSIDE PHOSPHOTRANSFERASE-RELATED-RELATED"/>
    <property type="match status" value="1"/>
</dbReference>
<protein>
    <recommendedName>
        <fullName evidence="3">Aminoglycoside 3'-phosphotransferase</fullName>
        <ecNumber evidence="2">2.7.1.95</ecNumber>
    </recommendedName>
</protein>
<keyword evidence="6 10" id="KW-0418">Kinase</keyword>
<dbReference type="OrthoDB" id="3806873at2"/>
<dbReference type="GO" id="GO:0008910">
    <property type="term" value="F:kanamycin kinase activity"/>
    <property type="evidence" value="ECO:0007669"/>
    <property type="project" value="UniProtKB-EC"/>
</dbReference>
<dbReference type="SUPFAM" id="SSF56112">
    <property type="entry name" value="Protein kinase-like (PK-like)"/>
    <property type="match status" value="1"/>
</dbReference>
<dbReference type="InterPro" id="IPR002575">
    <property type="entry name" value="Aminoglycoside_PTrfase"/>
</dbReference>
<evidence type="ECO:0000256" key="8">
    <source>
        <dbReference type="ARBA" id="ARBA00023251"/>
    </source>
</evidence>
<dbReference type="AlphaFoldDB" id="A0A5B0W7H2"/>
<comment type="similarity">
    <text evidence="1 10">Belongs to the aminoglycoside phosphotransferase family.</text>
</comment>
<dbReference type="InterPro" id="IPR051678">
    <property type="entry name" value="AGP_Transferase"/>
</dbReference>
<accession>A0A5B0W7H2</accession>
<evidence type="ECO:0000256" key="11">
    <source>
        <dbReference type="PIRSR" id="PIRSR000706-1"/>
    </source>
</evidence>
<evidence type="ECO:0000256" key="1">
    <source>
        <dbReference type="ARBA" id="ARBA00006219"/>
    </source>
</evidence>
<dbReference type="EC" id="2.7.1.95" evidence="2"/>
<gene>
    <name evidence="14" type="ORF">FP026_11980</name>
</gene>
<evidence type="ECO:0000313" key="15">
    <source>
        <dbReference type="Proteomes" id="UP000323608"/>
    </source>
</evidence>
<keyword evidence="8 10" id="KW-0046">Antibiotic resistance</keyword>
<keyword evidence="4 10" id="KW-0808">Transferase</keyword>
<comment type="catalytic activity">
    <reaction evidence="9">
        <text>kanamycin A + ATP = kanamycin 3'-phosphate + ADP + H(+)</text>
        <dbReference type="Rhea" id="RHEA:24256"/>
        <dbReference type="ChEBI" id="CHEBI:15378"/>
        <dbReference type="ChEBI" id="CHEBI:30616"/>
        <dbReference type="ChEBI" id="CHEBI:57909"/>
        <dbReference type="ChEBI" id="CHEBI:58214"/>
        <dbReference type="ChEBI" id="CHEBI:456216"/>
        <dbReference type="EC" id="2.7.1.95"/>
    </reaction>
</comment>
<name>A0A5B0W7H2_RHITR</name>
<dbReference type="GO" id="GO:0005524">
    <property type="term" value="F:ATP binding"/>
    <property type="evidence" value="ECO:0007669"/>
    <property type="project" value="UniProtKB-KW"/>
</dbReference>
<reference evidence="14 15" key="1">
    <citation type="submission" date="2019-07" db="EMBL/GenBank/DDBJ databases">
        <title>The Draft Genome Sequence of Rhizobium tropici SARCC-755 Associated with Superior Nodulation on Pigeonpea (Cajanus cajan (L.) Millsp.).</title>
        <authorList>
            <person name="Bopape F.L."/>
            <person name="Hassen A.I."/>
            <person name="Swanevelder Z.H."/>
            <person name="Gwata E.T."/>
        </authorList>
    </citation>
    <scope>NUCLEOTIDE SEQUENCE [LARGE SCALE GENOMIC DNA]</scope>
    <source>
        <strain evidence="14 15">SARCC-755</strain>
    </source>
</reference>